<feature type="compositionally biased region" description="Polar residues" evidence="1">
    <location>
        <begin position="24"/>
        <end position="56"/>
    </location>
</feature>
<sequence>MSNKQRSFFDQVPKPAANRRWQRHTSTGNLPSHSNAVPSLKHSTTAPPISASTQSRSKLKAFMFEDSHGSVTKPNAAHQFEVQDKENLHSWNPDGHVEDSTHVQSVPVEGPKTGKECPQTPGPRLLLAGLLGNNEDATLSSSQAKDSTPHERVYWDHSRRSPKSSNLGSSFDTPLPKIREEGRTRTPSPISSSRPDKKIKAANRRESLDLQTLQDSLKTPQADPATELWNRYTVKTGMKNSPSASPVPPFAHLIEASSPHCGSALPRGLLRRSLSCHNEWPTSASKRRRIKGPQEEKDNNDVFASGSPGKERSKLSRVSMLMDRIQESFTKEGMTGDPAEPSSSSPLPDRSDSLFVPPPSPLQRRAQTTGADSSKSAAALYQREEIAMKSLARDETEMNPNRYAKHHPKALASDAGGEAINENNANVNVSVMSAAQSAPNEDYGEDIMEALVESDDFGSDEDDLFTADLEHMAARYDQSEEFLSDPPVHTLDTLPQPATETGTNPAKSISQKGSTHAIIDHSSDDEFGEDDIELEQFVAAEVAATQASRPSSNHQNFVRLHVHPQL</sequence>
<feature type="region of interest" description="Disordered" evidence="1">
    <location>
        <begin position="545"/>
        <end position="566"/>
    </location>
</feature>
<feature type="region of interest" description="Disordered" evidence="1">
    <location>
        <begin position="329"/>
        <end position="377"/>
    </location>
</feature>
<dbReference type="STRING" id="1328760.A0A164Z969"/>
<dbReference type="Proteomes" id="UP000076632">
    <property type="component" value="Unassembled WGS sequence"/>
</dbReference>
<feature type="region of interest" description="Disordered" evidence="1">
    <location>
        <begin position="279"/>
        <end position="317"/>
    </location>
</feature>
<keyword evidence="3" id="KW-1185">Reference proteome</keyword>
<feature type="region of interest" description="Disordered" evidence="1">
    <location>
        <begin position="69"/>
        <end position="207"/>
    </location>
</feature>
<feature type="compositionally biased region" description="Basic and acidic residues" evidence="1">
    <location>
        <begin position="194"/>
        <end position="207"/>
    </location>
</feature>
<accession>A0A164Z969</accession>
<dbReference type="InParanoid" id="A0A164Z969"/>
<dbReference type="OrthoDB" id="6513042at2759"/>
<feature type="compositionally biased region" description="Polar residues" evidence="1">
    <location>
        <begin position="545"/>
        <end position="556"/>
    </location>
</feature>
<feature type="compositionally biased region" description="Basic and acidic residues" evidence="1">
    <location>
        <begin position="147"/>
        <end position="159"/>
    </location>
</feature>
<dbReference type="EMBL" id="KV407469">
    <property type="protein sequence ID" value="KZF18835.1"/>
    <property type="molecule type" value="Genomic_DNA"/>
</dbReference>
<dbReference type="GeneID" id="28901828"/>
<feature type="compositionally biased region" description="Low complexity" evidence="1">
    <location>
        <begin position="125"/>
        <end position="134"/>
    </location>
</feature>
<proteinExistence type="predicted"/>
<dbReference type="AlphaFoldDB" id="A0A164Z969"/>
<reference evidence="2 3" key="1">
    <citation type="journal article" date="2016" name="Fungal Biol.">
        <title>The genome of Xylona heveae provides a window into fungal endophytism.</title>
        <authorList>
            <person name="Gazis R."/>
            <person name="Kuo A."/>
            <person name="Riley R."/>
            <person name="LaButti K."/>
            <person name="Lipzen A."/>
            <person name="Lin J."/>
            <person name="Amirebrahimi M."/>
            <person name="Hesse C.N."/>
            <person name="Spatafora J.W."/>
            <person name="Henrissat B."/>
            <person name="Hainaut M."/>
            <person name="Grigoriev I.V."/>
            <person name="Hibbett D.S."/>
        </authorList>
    </citation>
    <scope>NUCLEOTIDE SEQUENCE [LARGE SCALE GENOMIC DNA]</scope>
    <source>
        <strain evidence="2 3">TC161</strain>
    </source>
</reference>
<gene>
    <name evidence="2" type="ORF">L228DRAFT_54207</name>
</gene>
<feature type="compositionally biased region" description="Polar residues" evidence="1">
    <location>
        <begin position="365"/>
        <end position="376"/>
    </location>
</feature>
<dbReference type="RefSeq" id="XP_018184390.1">
    <property type="nucleotide sequence ID" value="XM_018336691.1"/>
</dbReference>
<organism evidence="2 3">
    <name type="scientific">Xylona heveae (strain CBS 132557 / TC161)</name>
    <dbReference type="NCBI Taxonomy" id="1328760"/>
    <lineage>
        <taxon>Eukaryota</taxon>
        <taxon>Fungi</taxon>
        <taxon>Dikarya</taxon>
        <taxon>Ascomycota</taxon>
        <taxon>Pezizomycotina</taxon>
        <taxon>Xylonomycetes</taxon>
        <taxon>Xylonales</taxon>
        <taxon>Xylonaceae</taxon>
        <taxon>Xylona</taxon>
    </lineage>
</organism>
<dbReference type="OMA" id="FIHAPMP"/>
<name>A0A164Z969_XYLHT</name>
<evidence type="ECO:0000256" key="1">
    <source>
        <dbReference type="SAM" id="MobiDB-lite"/>
    </source>
</evidence>
<protein>
    <submittedName>
        <fullName evidence="2">Uncharacterized protein</fullName>
    </submittedName>
</protein>
<feature type="compositionally biased region" description="Polar residues" evidence="1">
    <location>
        <begin position="497"/>
        <end position="514"/>
    </location>
</feature>
<evidence type="ECO:0000313" key="3">
    <source>
        <dbReference type="Proteomes" id="UP000076632"/>
    </source>
</evidence>
<feature type="compositionally biased region" description="Polar residues" evidence="1">
    <location>
        <begin position="135"/>
        <end position="146"/>
    </location>
</feature>
<feature type="compositionally biased region" description="Polar residues" evidence="1">
    <location>
        <begin position="163"/>
        <end position="172"/>
    </location>
</feature>
<evidence type="ECO:0000313" key="2">
    <source>
        <dbReference type="EMBL" id="KZF18835.1"/>
    </source>
</evidence>
<feature type="region of interest" description="Disordered" evidence="1">
    <location>
        <begin position="1"/>
        <end position="56"/>
    </location>
</feature>
<feature type="region of interest" description="Disordered" evidence="1">
    <location>
        <begin position="497"/>
        <end position="516"/>
    </location>
</feature>